<organism evidence="7 8">
    <name type="scientific">Patellaria atrata CBS 101060</name>
    <dbReference type="NCBI Taxonomy" id="1346257"/>
    <lineage>
        <taxon>Eukaryota</taxon>
        <taxon>Fungi</taxon>
        <taxon>Dikarya</taxon>
        <taxon>Ascomycota</taxon>
        <taxon>Pezizomycotina</taxon>
        <taxon>Dothideomycetes</taxon>
        <taxon>Dothideomycetes incertae sedis</taxon>
        <taxon>Patellariales</taxon>
        <taxon>Patellariaceae</taxon>
        <taxon>Patellaria</taxon>
    </lineage>
</organism>
<dbReference type="PANTHER" id="PTHR23501">
    <property type="entry name" value="MAJOR FACILITATOR SUPERFAMILY"/>
    <property type="match status" value="1"/>
</dbReference>
<evidence type="ECO:0000256" key="5">
    <source>
        <dbReference type="ARBA" id="ARBA00023136"/>
    </source>
</evidence>
<dbReference type="InterPro" id="IPR010573">
    <property type="entry name" value="MFS_Str1/Tri12-like"/>
</dbReference>
<feature type="transmembrane region" description="Helical" evidence="6">
    <location>
        <begin position="271"/>
        <end position="292"/>
    </location>
</feature>
<reference evidence="7" key="1">
    <citation type="journal article" date="2020" name="Stud. Mycol.">
        <title>101 Dothideomycetes genomes: a test case for predicting lifestyles and emergence of pathogens.</title>
        <authorList>
            <person name="Haridas S."/>
            <person name="Albert R."/>
            <person name="Binder M."/>
            <person name="Bloem J."/>
            <person name="Labutti K."/>
            <person name="Salamov A."/>
            <person name="Andreopoulos B."/>
            <person name="Baker S."/>
            <person name="Barry K."/>
            <person name="Bills G."/>
            <person name="Bluhm B."/>
            <person name="Cannon C."/>
            <person name="Castanera R."/>
            <person name="Culley D."/>
            <person name="Daum C."/>
            <person name="Ezra D."/>
            <person name="Gonzalez J."/>
            <person name="Henrissat B."/>
            <person name="Kuo A."/>
            <person name="Liang C."/>
            <person name="Lipzen A."/>
            <person name="Lutzoni F."/>
            <person name="Magnuson J."/>
            <person name="Mondo S."/>
            <person name="Nolan M."/>
            <person name="Ohm R."/>
            <person name="Pangilinan J."/>
            <person name="Park H.-J."/>
            <person name="Ramirez L."/>
            <person name="Alfaro M."/>
            <person name="Sun H."/>
            <person name="Tritt A."/>
            <person name="Yoshinaga Y."/>
            <person name="Zwiers L.-H."/>
            <person name="Turgeon B."/>
            <person name="Goodwin S."/>
            <person name="Spatafora J."/>
            <person name="Crous P."/>
            <person name="Grigoriev I."/>
        </authorList>
    </citation>
    <scope>NUCLEOTIDE SEQUENCE</scope>
    <source>
        <strain evidence="7">CBS 101060</strain>
    </source>
</reference>
<dbReference type="GO" id="GO:0005886">
    <property type="term" value="C:plasma membrane"/>
    <property type="evidence" value="ECO:0007669"/>
    <property type="project" value="TreeGrafter"/>
</dbReference>
<feature type="transmembrane region" description="Helical" evidence="6">
    <location>
        <begin position="139"/>
        <end position="161"/>
    </location>
</feature>
<keyword evidence="3 6" id="KW-0812">Transmembrane</keyword>
<feature type="transmembrane region" description="Helical" evidence="6">
    <location>
        <begin position="168"/>
        <end position="192"/>
    </location>
</feature>
<feature type="transmembrane region" description="Helical" evidence="6">
    <location>
        <begin position="360"/>
        <end position="379"/>
    </location>
</feature>
<dbReference type="Pfam" id="PF06609">
    <property type="entry name" value="TRI12"/>
    <property type="match status" value="1"/>
</dbReference>
<feature type="transmembrane region" description="Helical" evidence="6">
    <location>
        <begin position="37"/>
        <end position="57"/>
    </location>
</feature>
<keyword evidence="8" id="KW-1185">Reference proteome</keyword>
<accession>A0A9P4VSQ7</accession>
<dbReference type="Proteomes" id="UP000799429">
    <property type="component" value="Unassembled WGS sequence"/>
</dbReference>
<feature type="transmembrane region" description="Helical" evidence="6">
    <location>
        <begin position="6"/>
        <end position="25"/>
    </location>
</feature>
<evidence type="ECO:0000256" key="2">
    <source>
        <dbReference type="ARBA" id="ARBA00022448"/>
    </source>
</evidence>
<keyword evidence="5 6" id="KW-0472">Membrane</keyword>
<evidence type="ECO:0000256" key="4">
    <source>
        <dbReference type="ARBA" id="ARBA00022989"/>
    </source>
</evidence>
<sequence>MFAAGFGLLAGVADFGYVAPILGIINADIGPDSNLAWVALVYTLMLSVFLTLVGRIAPGELLPMKYHFTGNALIFVFAIPGSGFGPAVAQGFIQRTSVGWRGVYYLYFDYVEVFLYTLGLLLFLMGLNWGGNVHPWSSVHVIVIIVVGFGLVVVFLLCLYICFGNIPWVMATIVLGVGAGMYYAFALIWPSIVPVLYADSDPTYGGFLASLVGLGLLAGEIIRCLLGKPIGKVKYQMIGLTLAVGWIDNVCLSLTTIALNDQNEIRTGAGAVGSLRAAISAVSLAVYTAVLSNRLASVVLAKVPPALIGAGLPESSVPEFLSALSFGNPEAFSAVPGLTDAITAAGLRAYKVANADAYKTVLLTIIEFSGLSLILSVFVPNVKNRMTSDVAAALYGRNDEKIIALMKDMIELSRL</sequence>
<keyword evidence="4 6" id="KW-1133">Transmembrane helix</keyword>
<feature type="transmembrane region" description="Helical" evidence="6">
    <location>
        <begin position="105"/>
        <end position="127"/>
    </location>
</feature>
<gene>
    <name evidence="7" type="ORF">M501DRAFT_1023089</name>
</gene>
<evidence type="ECO:0000313" key="7">
    <source>
        <dbReference type="EMBL" id="KAF2840690.1"/>
    </source>
</evidence>
<feature type="transmembrane region" description="Helical" evidence="6">
    <location>
        <begin position="204"/>
        <end position="226"/>
    </location>
</feature>
<evidence type="ECO:0000313" key="8">
    <source>
        <dbReference type="Proteomes" id="UP000799429"/>
    </source>
</evidence>
<comment type="subcellular location">
    <subcellularLocation>
        <location evidence="1">Membrane</location>
        <topology evidence="1">Multi-pass membrane protein</topology>
    </subcellularLocation>
</comment>
<evidence type="ECO:0000256" key="1">
    <source>
        <dbReference type="ARBA" id="ARBA00004141"/>
    </source>
</evidence>
<dbReference type="GO" id="GO:0022857">
    <property type="term" value="F:transmembrane transporter activity"/>
    <property type="evidence" value="ECO:0007669"/>
    <property type="project" value="InterPro"/>
</dbReference>
<keyword evidence="2" id="KW-0813">Transport</keyword>
<protein>
    <submittedName>
        <fullName evidence="7">Uncharacterized protein</fullName>
    </submittedName>
</protein>
<comment type="caution">
    <text evidence="7">The sequence shown here is derived from an EMBL/GenBank/DDBJ whole genome shotgun (WGS) entry which is preliminary data.</text>
</comment>
<dbReference type="AlphaFoldDB" id="A0A9P4VSQ7"/>
<feature type="transmembrane region" description="Helical" evidence="6">
    <location>
        <begin position="238"/>
        <end position="259"/>
    </location>
</feature>
<dbReference type="EMBL" id="MU006092">
    <property type="protein sequence ID" value="KAF2840690.1"/>
    <property type="molecule type" value="Genomic_DNA"/>
</dbReference>
<feature type="transmembrane region" description="Helical" evidence="6">
    <location>
        <begin position="72"/>
        <end position="93"/>
    </location>
</feature>
<proteinExistence type="predicted"/>
<evidence type="ECO:0000256" key="6">
    <source>
        <dbReference type="SAM" id="Phobius"/>
    </source>
</evidence>
<dbReference type="OrthoDB" id="4161376at2759"/>
<evidence type="ECO:0000256" key="3">
    <source>
        <dbReference type="ARBA" id="ARBA00022692"/>
    </source>
</evidence>
<dbReference type="PANTHER" id="PTHR23501:SF109">
    <property type="entry name" value="MAJOR FACILITATOR SUPERFAMILY (MFS) PROFILE DOMAIN-CONTAINING PROTEIN-RELATED"/>
    <property type="match status" value="1"/>
</dbReference>
<name>A0A9P4VSQ7_9PEZI</name>